<name>A0A2P2LPF7_RHIMU</name>
<dbReference type="EMBL" id="GGEC01039370">
    <property type="protein sequence ID" value="MBX19854.1"/>
    <property type="molecule type" value="Transcribed_RNA"/>
</dbReference>
<protein>
    <submittedName>
        <fullName evidence="1">Serine/threonine-protein kinase HT1</fullName>
    </submittedName>
</protein>
<evidence type="ECO:0000313" key="1">
    <source>
        <dbReference type="EMBL" id="MBX19854.1"/>
    </source>
</evidence>
<keyword evidence="1" id="KW-0808">Transferase</keyword>
<proteinExistence type="predicted"/>
<sequence>MIETQDGMNLIQNIIAEAWKELFLFYPERDREIRGFSLNLKRMEKTCPFSVSWEKDKQSEALKYFRQDRI</sequence>
<reference evidence="1" key="1">
    <citation type="submission" date="2018-02" db="EMBL/GenBank/DDBJ databases">
        <title>Rhizophora mucronata_Transcriptome.</title>
        <authorList>
            <person name="Meera S.P."/>
            <person name="Sreeshan A."/>
            <person name="Augustine A."/>
        </authorList>
    </citation>
    <scope>NUCLEOTIDE SEQUENCE</scope>
    <source>
        <tissue evidence="1">Leaf</tissue>
    </source>
</reference>
<accession>A0A2P2LPF7</accession>
<dbReference type="GO" id="GO:0016301">
    <property type="term" value="F:kinase activity"/>
    <property type="evidence" value="ECO:0007669"/>
    <property type="project" value="UniProtKB-KW"/>
</dbReference>
<dbReference type="AlphaFoldDB" id="A0A2P2LPF7"/>
<keyword evidence="1" id="KW-0418">Kinase</keyword>
<organism evidence="1">
    <name type="scientific">Rhizophora mucronata</name>
    <name type="common">Asiatic mangrove</name>
    <dbReference type="NCBI Taxonomy" id="61149"/>
    <lineage>
        <taxon>Eukaryota</taxon>
        <taxon>Viridiplantae</taxon>
        <taxon>Streptophyta</taxon>
        <taxon>Embryophyta</taxon>
        <taxon>Tracheophyta</taxon>
        <taxon>Spermatophyta</taxon>
        <taxon>Magnoliopsida</taxon>
        <taxon>eudicotyledons</taxon>
        <taxon>Gunneridae</taxon>
        <taxon>Pentapetalae</taxon>
        <taxon>rosids</taxon>
        <taxon>fabids</taxon>
        <taxon>Malpighiales</taxon>
        <taxon>Rhizophoraceae</taxon>
        <taxon>Rhizophora</taxon>
    </lineage>
</organism>